<proteinExistence type="predicted"/>
<dbReference type="SUPFAM" id="SSF159941">
    <property type="entry name" value="MM3350-like"/>
    <property type="match status" value="1"/>
</dbReference>
<dbReference type="GeneID" id="92887251"/>
<name>A0A1E8AYU2_BACMY</name>
<dbReference type="Pfam" id="PF07929">
    <property type="entry name" value="PRiA4_ORF3"/>
    <property type="match status" value="1"/>
</dbReference>
<protein>
    <recommendedName>
        <fullName evidence="1">Plasmid pRiA4b Orf3-like domain-containing protein</fullName>
    </recommendedName>
</protein>
<dbReference type="PATRIC" id="fig|86662.25.peg.5772"/>
<sequence length="188" mass="21736">MKCYQLHLELVGCPFPIWRRVSLPTDLSFDDLHDVIQCLFQWQHQHLFEFTVGKYVISSPPDPSISFHTLAMTTSSPMLHADKTMLHQHIGKTDQAFQYVYDFGDHWLLQIHVEKIFDQPSDEIKCIGGENAAPLEDIGGIPGYIEFLEAIKDSSHPQHKIYAEWDLLNFDPSFFDIHEINKGLTYCD</sequence>
<comment type="caution">
    <text evidence="2">The sequence shown here is derived from an EMBL/GenBank/DDBJ whole genome shotgun (WGS) entry which is preliminary data.</text>
</comment>
<evidence type="ECO:0000313" key="3">
    <source>
        <dbReference type="EMBL" id="OOR03029.1"/>
    </source>
</evidence>
<dbReference type="InterPro" id="IPR012912">
    <property type="entry name" value="Plasmid_pRiA4b_Orf3-like"/>
</dbReference>
<dbReference type="RefSeq" id="WP_000650501.1">
    <property type="nucleotide sequence ID" value="NZ_CP035955.1"/>
</dbReference>
<reference evidence="3 5" key="2">
    <citation type="submission" date="2017-01" db="EMBL/GenBank/DDBJ databases">
        <title>Bacillus cereus isolates.</title>
        <authorList>
            <person name="Beno S.M."/>
        </authorList>
    </citation>
    <scope>NUCLEOTIDE SEQUENCE [LARGE SCALE GENOMIC DNA]</scope>
    <source>
        <strain evidence="3 5">FSL W7-1108</strain>
    </source>
</reference>
<evidence type="ECO:0000313" key="4">
    <source>
        <dbReference type="Proteomes" id="UP000175706"/>
    </source>
</evidence>
<gene>
    <name evidence="3" type="ORF">BW900_29250</name>
    <name evidence="2" type="ORF">BWGOE8_56070</name>
</gene>
<dbReference type="PANTHER" id="PTHR41878:SF1">
    <property type="entry name" value="TNPR PROTEIN"/>
    <property type="match status" value="1"/>
</dbReference>
<reference evidence="2 4" key="1">
    <citation type="submission" date="2016-05" db="EMBL/GenBank/DDBJ databases">
        <title>Bacillus thuringiensis and Bacillus weihenstephanensis as novel biocontrol agents of wilt causing Verticillium species.</title>
        <authorList>
            <person name="Hollensteiner J."/>
            <person name="Wemheuer F."/>
            <person name="Harting R."/>
            <person name="Kolarzyk A."/>
            <person name="Diaz-Valerio S."/>
            <person name="Poehlein A."/>
            <person name="Brzuszkiewicz E."/>
            <person name="Nesemann K."/>
            <person name="Braus-Stromeyer S."/>
            <person name="Braus G."/>
            <person name="Daniel R."/>
            <person name="Liesegang H."/>
        </authorList>
    </citation>
    <scope>NUCLEOTIDE SEQUENCE [LARGE SCALE GENOMIC DNA]</scope>
    <source>
        <strain evidence="2 4">GOE8</strain>
    </source>
</reference>
<feature type="domain" description="Plasmid pRiA4b Orf3-like" evidence="1">
    <location>
        <begin position="3"/>
        <end position="178"/>
    </location>
</feature>
<evidence type="ECO:0000313" key="2">
    <source>
        <dbReference type="EMBL" id="OFD70430.1"/>
    </source>
</evidence>
<dbReference type="PANTHER" id="PTHR41878">
    <property type="entry name" value="LEXA REPRESSOR-RELATED"/>
    <property type="match status" value="1"/>
</dbReference>
<evidence type="ECO:0000313" key="5">
    <source>
        <dbReference type="Proteomes" id="UP000190696"/>
    </source>
</evidence>
<dbReference type="Proteomes" id="UP000175706">
    <property type="component" value="Unassembled WGS sequence"/>
</dbReference>
<dbReference type="EMBL" id="MUAI01000065">
    <property type="protein sequence ID" value="OOR03029.1"/>
    <property type="molecule type" value="Genomic_DNA"/>
</dbReference>
<organism evidence="2 4">
    <name type="scientific">Bacillus mycoides</name>
    <dbReference type="NCBI Taxonomy" id="1405"/>
    <lineage>
        <taxon>Bacteria</taxon>
        <taxon>Bacillati</taxon>
        <taxon>Bacillota</taxon>
        <taxon>Bacilli</taxon>
        <taxon>Bacillales</taxon>
        <taxon>Bacillaceae</taxon>
        <taxon>Bacillus</taxon>
        <taxon>Bacillus cereus group</taxon>
    </lineage>
</organism>
<dbReference type="EMBL" id="LXLT01000086">
    <property type="protein sequence ID" value="OFD70430.1"/>
    <property type="molecule type" value="Genomic_DNA"/>
</dbReference>
<accession>A0A1E8AYU2</accession>
<evidence type="ECO:0000259" key="1">
    <source>
        <dbReference type="Pfam" id="PF07929"/>
    </source>
</evidence>
<dbReference type="Gene3D" id="3.10.290.30">
    <property type="entry name" value="MM3350-like"/>
    <property type="match status" value="1"/>
</dbReference>
<dbReference type="Proteomes" id="UP000190696">
    <property type="component" value="Unassembled WGS sequence"/>
</dbReference>
<dbReference type="InterPro" id="IPR024047">
    <property type="entry name" value="MM3350-like_sf"/>
</dbReference>
<dbReference type="AlphaFoldDB" id="A0A1E8AYU2"/>